<keyword evidence="3" id="KW-1185">Reference proteome</keyword>
<evidence type="ECO:0000256" key="1">
    <source>
        <dbReference type="SAM" id="Coils"/>
    </source>
</evidence>
<gene>
    <name evidence="2" type="ORF">BCR39DRAFT_551983</name>
</gene>
<dbReference type="AlphaFoldDB" id="A0A1Y2AI28"/>
<keyword evidence="1" id="KW-0175">Coiled coil</keyword>
<name>A0A1Y2AI28_9TREE</name>
<protein>
    <submittedName>
        <fullName evidence="2">Uncharacterized protein</fullName>
    </submittedName>
</protein>
<organism evidence="2 3">
    <name type="scientific">Naematelia encephala</name>
    <dbReference type="NCBI Taxonomy" id="71784"/>
    <lineage>
        <taxon>Eukaryota</taxon>
        <taxon>Fungi</taxon>
        <taxon>Dikarya</taxon>
        <taxon>Basidiomycota</taxon>
        <taxon>Agaricomycotina</taxon>
        <taxon>Tremellomycetes</taxon>
        <taxon>Tremellales</taxon>
        <taxon>Naemateliaceae</taxon>
        <taxon>Naematelia</taxon>
    </lineage>
</organism>
<feature type="coiled-coil region" evidence="1">
    <location>
        <begin position="141"/>
        <end position="172"/>
    </location>
</feature>
<sequence length="241" mass="26778">MTGSPFSVAGGLLPFAHYISVPAASPSTADNDSVLPNASDLPAVAPISWRSRWPFKVTAEQGKGHDYDLIRELTPTKLTTPPRKRRRLSSQPEVSIPLPCTVEGELVRFQNMLMEVNRGLQEDAIPRFRRSLENVIEQSVSQRVEAALKEERERLEQMKAEIMEREQNSNQQIQSTRPILRIPITGSDYLIPVPTGDDGSECDLESQCSLLHAILKARDIEVSALRDRLKSLEGSAGPLRG</sequence>
<dbReference type="EMBL" id="MCFC01000096">
    <property type="protein sequence ID" value="ORY22249.1"/>
    <property type="molecule type" value="Genomic_DNA"/>
</dbReference>
<reference evidence="2 3" key="1">
    <citation type="submission" date="2016-07" db="EMBL/GenBank/DDBJ databases">
        <title>Pervasive Adenine N6-methylation of Active Genes in Fungi.</title>
        <authorList>
            <consortium name="DOE Joint Genome Institute"/>
            <person name="Mondo S.J."/>
            <person name="Dannebaum R.O."/>
            <person name="Kuo R.C."/>
            <person name="Labutti K."/>
            <person name="Haridas S."/>
            <person name="Kuo A."/>
            <person name="Salamov A."/>
            <person name="Ahrendt S.R."/>
            <person name="Lipzen A."/>
            <person name="Sullivan W."/>
            <person name="Andreopoulos W.B."/>
            <person name="Clum A."/>
            <person name="Lindquist E."/>
            <person name="Daum C."/>
            <person name="Ramamoorthy G.K."/>
            <person name="Gryganskyi A."/>
            <person name="Culley D."/>
            <person name="Magnuson J.K."/>
            <person name="James T.Y."/>
            <person name="O'Malley M.A."/>
            <person name="Stajich J.E."/>
            <person name="Spatafora J.W."/>
            <person name="Visel A."/>
            <person name="Grigoriev I.V."/>
        </authorList>
    </citation>
    <scope>NUCLEOTIDE SEQUENCE [LARGE SCALE GENOMIC DNA]</scope>
    <source>
        <strain evidence="2 3">68-887.2</strain>
    </source>
</reference>
<evidence type="ECO:0000313" key="2">
    <source>
        <dbReference type="EMBL" id="ORY22249.1"/>
    </source>
</evidence>
<dbReference type="InParanoid" id="A0A1Y2AI28"/>
<evidence type="ECO:0000313" key="3">
    <source>
        <dbReference type="Proteomes" id="UP000193986"/>
    </source>
</evidence>
<proteinExistence type="predicted"/>
<dbReference type="Proteomes" id="UP000193986">
    <property type="component" value="Unassembled WGS sequence"/>
</dbReference>
<comment type="caution">
    <text evidence="2">The sequence shown here is derived from an EMBL/GenBank/DDBJ whole genome shotgun (WGS) entry which is preliminary data.</text>
</comment>
<accession>A0A1Y2AI28</accession>